<proteinExistence type="predicted"/>
<evidence type="ECO:0000313" key="4">
    <source>
        <dbReference type="Proteomes" id="UP000325313"/>
    </source>
</evidence>
<sequence length="123" mass="13321">MHVLFAGGSATHKVTTSKITSTASPPAKITQKRIYKEASPSPIPPIITQPVHTQLAQWSSPSSLSSPAYAASRHPRVSAIYSNSIILILPQATFDLPIILLPFLVAHHHSLITHQSIKNHQGH</sequence>
<dbReference type="AlphaFoldDB" id="A0A5B0LPF4"/>
<evidence type="ECO:0000313" key="2">
    <source>
        <dbReference type="EMBL" id="KAA1128410.1"/>
    </source>
</evidence>
<dbReference type="Proteomes" id="UP000324748">
    <property type="component" value="Unassembled WGS sequence"/>
</dbReference>
<dbReference type="Proteomes" id="UP000325313">
    <property type="component" value="Unassembled WGS sequence"/>
</dbReference>
<evidence type="ECO:0000313" key="1">
    <source>
        <dbReference type="EMBL" id="KAA1066265.1"/>
    </source>
</evidence>
<protein>
    <submittedName>
        <fullName evidence="1">Uncharacterized protein</fullName>
    </submittedName>
</protein>
<name>A0A5B0LPF4_PUCGR</name>
<reference evidence="3 4" key="1">
    <citation type="submission" date="2019-05" db="EMBL/GenBank/DDBJ databases">
        <title>Emergence of the Ug99 lineage of the wheat stem rust pathogen through somatic hybridization.</title>
        <authorList>
            <person name="Li F."/>
            <person name="Upadhyaya N.M."/>
            <person name="Sperschneider J."/>
            <person name="Matny O."/>
            <person name="Nguyen-Phuc H."/>
            <person name="Mago R."/>
            <person name="Raley C."/>
            <person name="Miller M.E."/>
            <person name="Silverstein K.A.T."/>
            <person name="Henningsen E."/>
            <person name="Hirsch C.D."/>
            <person name="Visser B."/>
            <person name="Pretorius Z.A."/>
            <person name="Steffenson B.J."/>
            <person name="Schwessinger B."/>
            <person name="Dodds P.N."/>
            <person name="Figueroa M."/>
        </authorList>
    </citation>
    <scope>NUCLEOTIDE SEQUENCE [LARGE SCALE GENOMIC DNA]</scope>
    <source>
        <strain evidence="1">21-0</strain>
        <strain evidence="2 4">Ug99</strain>
    </source>
</reference>
<dbReference type="EMBL" id="VDEP01000142">
    <property type="protein sequence ID" value="KAA1128410.1"/>
    <property type="molecule type" value="Genomic_DNA"/>
</dbReference>
<keyword evidence="3" id="KW-1185">Reference proteome</keyword>
<evidence type="ECO:0000313" key="3">
    <source>
        <dbReference type="Proteomes" id="UP000324748"/>
    </source>
</evidence>
<comment type="caution">
    <text evidence="1">The sequence shown here is derived from an EMBL/GenBank/DDBJ whole genome shotgun (WGS) entry which is preliminary data.</text>
</comment>
<dbReference type="EMBL" id="VSWC01000196">
    <property type="protein sequence ID" value="KAA1066265.1"/>
    <property type="molecule type" value="Genomic_DNA"/>
</dbReference>
<gene>
    <name evidence="1" type="ORF">PGT21_027196</name>
    <name evidence="2" type="ORF">PGTUg99_022348</name>
</gene>
<accession>A0A5B0LPF4</accession>
<organism evidence="1 3">
    <name type="scientific">Puccinia graminis f. sp. tritici</name>
    <dbReference type="NCBI Taxonomy" id="56615"/>
    <lineage>
        <taxon>Eukaryota</taxon>
        <taxon>Fungi</taxon>
        <taxon>Dikarya</taxon>
        <taxon>Basidiomycota</taxon>
        <taxon>Pucciniomycotina</taxon>
        <taxon>Pucciniomycetes</taxon>
        <taxon>Pucciniales</taxon>
        <taxon>Pucciniaceae</taxon>
        <taxon>Puccinia</taxon>
    </lineage>
</organism>